<dbReference type="EMBL" id="DS022300">
    <property type="protein sequence ID" value="OAJ37034.1"/>
    <property type="molecule type" value="Genomic_DNA"/>
</dbReference>
<gene>
    <name evidence="2" type="ORF">BDEG_21109</name>
</gene>
<dbReference type="Proteomes" id="UP000077115">
    <property type="component" value="Unassembled WGS sequence"/>
</dbReference>
<feature type="compositionally biased region" description="Polar residues" evidence="1">
    <location>
        <begin position="58"/>
        <end position="67"/>
    </location>
</feature>
<evidence type="ECO:0000256" key="1">
    <source>
        <dbReference type="SAM" id="MobiDB-lite"/>
    </source>
</evidence>
<dbReference type="VEuPathDB" id="FungiDB:BDEG_21109"/>
<feature type="region of interest" description="Disordered" evidence="1">
    <location>
        <begin position="47"/>
        <end position="99"/>
    </location>
</feature>
<organism evidence="2 3">
    <name type="scientific">Batrachochytrium dendrobatidis (strain JEL423)</name>
    <dbReference type="NCBI Taxonomy" id="403673"/>
    <lineage>
        <taxon>Eukaryota</taxon>
        <taxon>Fungi</taxon>
        <taxon>Fungi incertae sedis</taxon>
        <taxon>Chytridiomycota</taxon>
        <taxon>Chytridiomycota incertae sedis</taxon>
        <taxon>Chytridiomycetes</taxon>
        <taxon>Rhizophydiales</taxon>
        <taxon>Rhizophydiales incertae sedis</taxon>
        <taxon>Batrachochytrium</taxon>
    </lineage>
</organism>
<accession>A0A177WBG6</accession>
<proteinExistence type="predicted"/>
<evidence type="ECO:0000313" key="2">
    <source>
        <dbReference type="EMBL" id="OAJ37034.1"/>
    </source>
</evidence>
<dbReference type="AlphaFoldDB" id="A0A177WBG6"/>
<name>A0A177WBG6_BATDL</name>
<protein>
    <submittedName>
        <fullName evidence="2">Uncharacterized protein</fullName>
    </submittedName>
</protein>
<reference evidence="2 3" key="1">
    <citation type="submission" date="2006-10" db="EMBL/GenBank/DDBJ databases">
        <title>The Genome Sequence of Batrachochytrium dendrobatidis JEL423.</title>
        <authorList>
            <consortium name="The Broad Institute Genome Sequencing Platform"/>
            <person name="Birren B."/>
            <person name="Lander E."/>
            <person name="Galagan J."/>
            <person name="Cuomo C."/>
            <person name="Devon K."/>
            <person name="Jaffe D."/>
            <person name="Butler J."/>
            <person name="Alvarez P."/>
            <person name="Gnerre S."/>
            <person name="Grabherr M."/>
            <person name="Kleber M."/>
            <person name="Mauceli E."/>
            <person name="Brockman W."/>
            <person name="Young S."/>
            <person name="LaButti K."/>
            <person name="Sykes S."/>
            <person name="DeCaprio D."/>
            <person name="Crawford M."/>
            <person name="Koehrsen M."/>
            <person name="Engels R."/>
            <person name="Montgomery P."/>
            <person name="Pearson M."/>
            <person name="Howarth C."/>
            <person name="Larson L."/>
            <person name="White J."/>
            <person name="O'Leary S."/>
            <person name="Kodira C."/>
            <person name="Zeng Q."/>
            <person name="Yandava C."/>
            <person name="Alvarado L."/>
            <person name="Longcore J."/>
            <person name="James T."/>
        </authorList>
    </citation>
    <scope>NUCLEOTIDE SEQUENCE [LARGE SCALE GENOMIC DNA]</scope>
    <source>
        <strain evidence="2 3">JEL423</strain>
    </source>
</reference>
<evidence type="ECO:0000313" key="3">
    <source>
        <dbReference type="Proteomes" id="UP000077115"/>
    </source>
</evidence>
<sequence>MVIKAGSLTSNNTYIVILDQMKFTHISAFTIAALATSVHAILPQPSETIDSVDPSPSPSLNSQSVPQATGGPEFPSTSTTQGPGGSQGDHSNQTPGARIKSYNLGGLLRGIGKKHRLGRQKTKNQYERGGKIDSLLMAITNIPGFSQSGYQGGAHGSTYLVKKNSRQHQRAAEAILKGMGSGPNLQETNFRAELALFWSYLGSYERWIYDILSLVNRFTPDSQLASEFVDDLREILDKLMEIFKLLRVEIYEEILGLNRNPSLIGER</sequence>
<reference evidence="2 3" key="2">
    <citation type="submission" date="2016-05" db="EMBL/GenBank/DDBJ databases">
        <title>Lineage-specific infection strategies underlie the spectrum of fungal disease in amphibians.</title>
        <authorList>
            <person name="Cuomo C.A."/>
            <person name="Farrer R.A."/>
            <person name="James T."/>
            <person name="Longcore J."/>
            <person name="Birren B."/>
        </authorList>
    </citation>
    <scope>NUCLEOTIDE SEQUENCE [LARGE SCALE GENOMIC DNA]</scope>
    <source>
        <strain evidence="2 3">JEL423</strain>
    </source>
</reference>